<dbReference type="InterPro" id="IPR043128">
    <property type="entry name" value="Rev_trsase/Diguanyl_cyclase"/>
</dbReference>
<dbReference type="RefSeq" id="WP_112992429.1">
    <property type="nucleotide sequence ID" value="NZ_PTLZ01000002.1"/>
</dbReference>
<keyword evidence="6" id="KW-1185">Reference proteome</keyword>
<evidence type="ECO:0000313" key="6">
    <source>
        <dbReference type="Proteomes" id="UP000294737"/>
    </source>
</evidence>
<feature type="domain" description="GGDEF" evidence="3">
    <location>
        <begin position="295"/>
        <end position="427"/>
    </location>
</feature>
<accession>A0A4R6G648</accession>
<feature type="transmembrane region" description="Helical" evidence="1">
    <location>
        <begin position="41"/>
        <end position="66"/>
    </location>
</feature>
<sequence length="695" mass="75987">MLSTSYDSSLVSLSFMVAILTSYTALNLAGRINSLQEKNIFGWLVGGALVMGVGIWSMHFIGMLAFQLPIPLAYDFKISALSLVIAVLASGFALWQINQPHLPVTHLSISAVIMGSAIAAMHYTGMAALRMTPGIEYDRFLFGTSIVIAVFASGAALWIAFKLRKDARHTKTFRALASIIMGGAIVGMHYTGMAAANFPIGSVCSAVADGIKPGQLTVLVIVTTLAVLAFASALLTSALDEKLETQTEKLARSLADANSELTKQTLHDNLTKLANRRFLEERLKQMLSNATREGSRFAIMFLDLDGFKTVNDSLGHHTGDLLLIEVAARIRNNLREQDIVARLGGDEFVILIEINDLEDAASVANKLVIAINQPVQINEYDFCISSSIGIAVFPENGVTEHDLLVNADAAMYHTKHTGRAGYRFFESSMNANAHNQLQFIQDLRNALKLGEFYLDYQPKFHAQNGSIVGAEALLRWKHPTRGIIEPDDFVPIATKTGLIDTIGEWVLDEACRQMREWHDVGYSTWKISVNLSASQFRQTNLVEFVAATLIGRSLPPGCLILEVKESATMHNIEASLLILKKLAELGVEISIDDFGSAYSSLRYLKHMPASELKIDRDFIRELAYGTNDAAIVAAIISLGHSLNLRIVGKGVETTNQQDCLTSLGCDVLQGYLMGRPMSPLQFLKEENAMSASKIA</sequence>
<feature type="transmembrane region" description="Helical" evidence="1">
    <location>
        <begin position="216"/>
        <end position="239"/>
    </location>
</feature>
<reference evidence="5 6" key="1">
    <citation type="submission" date="2019-03" db="EMBL/GenBank/DDBJ databases">
        <title>Genomic Encyclopedia of Type Strains, Phase IV (KMG-IV): sequencing the most valuable type-strain genomes for metagenomic binning, comparative biology and taxonomic classification.</title>
        <authorList>
            <person name="Goeker M."/>
        </authorList>
    </citation>
    <scope>NUCLEOTIDE SEQUENCE [LARGE SCALE GENOMIC DNA]</scope>
    <source>
        <strain evidence="5 6">DSM 18555</strain>
    </source>
</reference>
<dbReference type="PANTHER" id="PTHR44757">
    <property type="entry name" value="DIGUANYLATE CYCLASE DGCP"/>
    <property type="match status" value="1"/>
</dbReference>
<dbReference type="CDD" id="cd01949">
    <property type="entry name" value="GGDEF"/>
    <property type="match status" value="1"/>
</dbReference>
<dbReference type="NCBIfam" id="TIGR00254">
    <property type="entry name" value="GGDEF"/>
    <property type="match status" value="1"/>
</dbReference>
<dbReference type="SUPFAM" id="SSF55073">
    <property type="entry name" value="Nucleotide cyclase"/>
    <property type="match status" value="1"/>
</dbReference>
<dbReference type="Proteomes" id="UP000294737">
    <property type="component" value="Unassembled WGS sequence"/>
</dbReference>
<organism evidence="5 6">
    <name type="scientific">Herminiimonas fonticola</name>
    <dbReference type="NCBI Taxonomy" id="303380"/>
    <lineage>
        <taxon>Bacteria</taxon>
        <taxon>Pseudomonadati</taxon>
        <taxon>Pseudomonadota</taxon>
        <taxon>Betaproteobacteria</taxon>
        <taxon>Burkholderiales</taxon>
        <taxon>Oxalobacteraceae</taxon>
        <taxon>Herminiimonas</taxon>
    </lineage>
</organism>
<protein>
    <submittedName>
        <fullName evidence="5">Diguanylate cyclase (GGDEF)-like protein</fullName>
    </submittedName>
</protein>
<dbReference type="PANTHER" id="PTHR44757:SF2">
    <property type="entry name" value="BIOFILM ARCHITECTURE MAINTENANCE PROTEIN MBAA"/>
    <property type="match status" value="1"/>
</dbReference>
<dbReference type="FunFam" id="3.30.70.270:FF:000001">
    <property type="entry name" value="Diguanylate cyclase domain protein"/>
    <property type="match status" value="1"/>
</dbReference>
<dbReference type="Gene3D" id="3.20.20.450">
    <property type="entry name" value="EAL domain"/>
    <property type="match status" value="1"/>
</dbReference>
<dbReference type="AlphaFoldDB" id="A0A4R6G648"/>
<name>A0A4R6G648_9BURK</name>
<dbReference type="EMBL" id="SNWF01000005">
    <property type="protein sequence ID" value="TDN89956.1"/>
    <property type="molecule type" value="Genomic_DNA"/>
</dbReference>
<evidence type="ECO:0000259" key="4">
    <source>
        <dbReference type="PROSITE" id="PS50924"/>
    </source>
</evidence>
<dbReference type="Pfam" id="PF03707">
    <property type="entry name" value="MHYT"/>
    <property type="match status" value="3"/>
</dbReference>
<comment type="caution">
    <text evidence="5">The sequence shown here is derived from an EMBL/GenBank/DDBJ whole genome shotgun (WGS) entry which is preliminary data.</text>
</comment>
<keyword evidence="1" id="KW-1133">Transmembrane helix</keyword>
<feature type="domain" description="MHYT" evidence="4">
    <location>
        <begin position="6"/>
        <end position="199"/>
    </location>
</feature>
<dbReference type="InterPro" id="IPR052155">
    <property type="entry name" value="Biofilm_reg_signaling"/>
</dbReference>
<keyword evidence="1" id="KW-0472">Membrane</keyword>
<dbReference type="InterPro" id="IPR005330">
    <property type="entry name" value="MHYT_dom"/>
</dbReference>
<dbReference type="SMART" id="SM00267">
    <property type="entry name" value="GGDEF"/>
    <property type="match status" value="1"/>
</dbReference>
<dbReference type="SUPFAM" id="SSF141868">
    <property type="entry name" value="EAL domain-like"/>
    <property type="match status" value="1"/>
</dbReference>
<dbReference type="PROSITE" id="PS50924">
    <property type="entry name" value="MHYT"/>
    <property type="match status" value="1"/>
</dbReference>
<dbReference type="Gene3D" id="3.30.70.270">
    <property type="match status" value="1"/>
</dbReference>
<gene>
    <name evidence="5" type="ORF">EV677_2025</name>
</gene>
<feature type="transmembrane region" description="Helical" evidence="1">
    <location>
        <begin position="173"/>
        <end position="196"/>
    </location>
</feature>
<dbReference type="InterPro" id="IPR001633">
    <property type="entry name" value="EAL_dom"/>
</dbReference>
<dbReference type="PROSITE" id="PS50883">
    <property type="entry name" value="EAL"/>
    <property type="match status" value="1"/>
</dbReference>
<dbReference type="CDD" id="cd01948">
    <property type="entry name" value="EAL"/>
    <property type="match status" value="1"/>
</dbReference>
<dbReference type="GO" id="GO:0003824">
    <property type="term" value="F:catalytic activity"/>
    <property type="evidence" value="ECO:0007669"/>
    <property type="project" value="UniProtKB-ARBA"/>
</dbReference>
<feature type="transmembrane region" description="Helical" evidence="1">
    <location>
        <begin position="78"/>
        <end position="95"/>
    </location>
</feature>
<dbReference type="InterPro" id="IPR029787">
    <property type="entry name" value="Nucleotide_cyclase"/>
</dbReference>
<dbReference type="SMART" id="SM00052">
    <property type="entry name" value="EAL"/>
    <property type="match status" value="1"/>
</dbReference>
<evidence type="ECO:0000259" key="3">
    <source>
        <dbReference type="PROSITE" id="PS50887"/>
    </source>
</evidence>
<dbReference type="InterPro" id="IPR000160">
    <property type="entry name" value="GGDEF_dom"/>
</dbReference>
<dbReference type="OrthoDB" id="9813903at2"/>
<feature type="transmembrane region" description="Helical" evidence="1">
    <location>
        <begin position="12"/>
        <end position="29"/>
    </location>
</feature>
<evidence type="ECO:0000313" key="5">
    <source>
        <dbReference type="EMBL" id="TDN89956.1"/>
    </source>
</evidence>
<dbReference type="PROSITE" id="PS50887">
    <property type="entry name" value="GGDEF"/>
    <property type="match status" value="1"/>
</dbReference>
<dbReference type="InterPro" id="IPR035919">
    <property type="entry name" value="EAL_sf"/>
</dbReference>
<evidence type="ECO:0000256" key="1">
    <source>
        <dbReference type="PROSITE-ProRule" id="PRU00244"/>
    </source>
</evidence>
<dbReference type="Pfam" id="PF00563">
    <property type="entry name" value="EAL"/>
    <property type="match status" value="1"/>
</dbReference>
<evidence type="ECO:0000259" key="2">
    <source>
        <dbReference type="PROSITE" id="PS50883"/>
    </source>
</evidence>
<dbReference type="Pfam" id="PF00990">
    <property type="entry name" value="GGDEF"/>
    <property type="match status" value="1"/>
</dbReference>
<keyword evidence="1" id="KW-0812">Transmembrane</keyword>
<feature type="transmembrane region" description="Helical" evidence="1">
    <location>
        <begin position="107"/>
        <end position="128"/>
    </location>
</feature>
<feature type="transmembrane region" description="Helical" evidence="1">
    <location>
        <begin position="140"/>
        <end position="161"/>
    </location>
</feature>
<feature type="domain" description="EAL" evidence="2">
    <location>
        <begin position="436"/>
        <end position="690"/>
    </location>
</feature>
<dbReference type="GO" id="GO:0016020">
    <property type="term" value="C:membrane"/>
    <property type="evidence" value="ECO:0007669"/>
    <property type="project" value="UniProtKB-UniRule"/>
</dbReference>
<proteinExistence type="predicted"/>